<keyword evidence="1" id="KW-0238">DNA-binding</keyword>
<dbReference type="InterPro" id="IPR010982">
    <property type="entry name" value="Lambda_DNA-bd_dom_sf"/>
</dbReference>
<dbReference type="AlphaFoldDB" id="A0A4Q0M8V4"/>
<feature type="domain" description="HTH cro/C1-type" evidence="2">
    <location>
        <begin position="39"/>
        <end position="79"/>
    </location>
</feature>
<dbReference type="Pfam" id="PF01381">
    <property type="entry name" value="HTH_3"/>
    <property type="match status" value="1"/>
</dbReference>
<evidence type="ECO:0000259" key="2">
    <source>
        <dbReference type="PROSITE" id="PS50943"/>
    </source>
</evidence>
<dbReference type="Proteomes" id="UP000289708">
    <property type="component" value="Unassembled WGS sequence"/>
</dbReference>
<comment type="caution">
    <text evidence="3">The sequence shown here is derived from an EMBL/GenBank/DDBJ whole genome shotgun (WGS) entry which is preliminary data.</text>
</comment>
<dbReference type="PANTHER" id="PTHR36924">
    <property type="entry name" value="ANTITOXIN HIGA-1"/>
    <property type="match status" value="1"/>
</dbReference>
<accession>A0A4Q0M8V4</accession>
<protein>
    <submittedName>
        <fullName evidence="3">Addiction module antidote protein, HigA family</fullName>
    </submittedName>
</protein>
<dbReference type="CDD" id="cd00093">
    <property type="entry name" value="HTH_XRE"/>
    <property type="match status" value="1"/>
</dbReference>
<dbReference type="NCBIfam" id="TIGR02607">
    <property type="entry name" value="antidote_HigA"/>
    <property type="match status" value="1"/>
</dbReference>
<dbReference type="PANTHER" id="PTHR36924:SF1">
    <property type="entry name" value="ANTITOXIN HIGA-1"/>
    <property type="match status" value="1"/>
</dbReference>
<dbReference type="RefSeq" id="WP_128778964.1">
    <property type="nucleotide sequence ID" value="NZ_RYFI01000021.1"/>
</dbReference>
<dbReference type="Gene3D" id="1.10.260.40">
    <property type="entry name" value="lambda repressor-like DNA-binding domains"/>
    <property type="match status" value="1"/>
</dbReference>
<dbReference type="InterPro" id="IPR013430">
    <property type="entry name" value="Toxin_antidote_HigA"/>
</dbReference>
<dbReference type="EMBL" id="RYFI01000021">
    <property type="protein sequence ID" value="RXF69611.1"/>
    <property type="molecule type" value="Genomic_DNA"/>
</dbReference>
<dbReference type="GO" id="GO:0003677">
    <property type="term" value="F:DNA binding"/>
    <property type="evidence" value="ECO:0007669"/>
    <property type="project" value="UniProtKB-KW"/>
</dbReference>
<dbReference type="SMART" id="SM00530">
    <property type="entry name" value="HTH_XRE"/>
    <property type="match status" value="1"/>
</dbReference>
<name>A0A4Q0M8V4_9HYPH</name>
<reference evidence="3 4" key="1">
    <citation type="submission" date="2018-12" db="EMBL/GenBank/DDBJ databases">
        <title>bacterium Hansschlegelia zhihuaiae S113.</title>
        <authorList>
            <person name="He J."/>
        </authorList>
    </citation>
    <scope>NUCLEOTIDE SEQUENCE [LARGE SCALE GENOMIC DNA]</scope>
    <source>
        <strain evidence="3 4">S 113</strain>
    </source>
</reference>
<dbReference type="InterPro" id="IPR001387">
    <property type="entry name" value="Cro/C1-type_HTH"/>
</dbReference>
<dbReference type="SUPFAM" id="SSF47413">
    <property type="entry name" value="lambda repressor-like DNA-binding domains"/>
    <property type="match status" value="1"/>
</dbReference>
<keyword evidence="4" id="KW-1185">Reference proteome</keyword>
<evidence type="ECO:0000313" key="4">
    <source>
        <dbReference type="Proteomes" id="UP000289708"/>
    </source>
</evidence>
<dbReference type="OrthoDB" id="3174593at2"/>
<gene>
    <name evidence="3" type="primary">higA</name>
    <name evidence="3" type="ORF">EK403_18625</name>
</gene>
<organism evidence="3 4">
    <name type="scientific">Hansschlegelia zhihuaiae</name>
    <dbReference type="NCBI Taxonomy" id="405005"/>
    <lineage>
        <taxon>Bacteria</taxon>
        <taxon>Pseudomonadati</taxon>
        <taxon>Pseudomonadota</taxon>
        <taxon>Alphaproteobacteria</taxon>
        <taxon>Hyphomicrobiales</taxon>
        <taxon>Methylopilaceae</taxon>
        <taxon>Hansschlegelia</taxon>
    </lineage>
</organism>
<proteinExistence type="predicted"/>
<sequence>MNLKTISDPETIADLPPIHPGEILREEFIEPLELSAGKVAKACHVPRTRIERIVREEIGVTPDTALRLARYLGTTVDFWINLQAHYDAEVAKRIGAEVVAGIVPLERSAA</sequence>
<evidence type="ECO:0000313" key="3">
    <source>
        <dbReference type="EMBL" id="RXF69611.1"/>
    </source>
</evidence>
<evidence type="ECO:0000256" key="1">
    <source>
        <dbReference type="ARBA" id="ARBA00023125"/>
    </source>
</evidence>
<dbReference type="PROSITE" id="PS50943">
    <property type="entry name" value="HTH_CROC1"/>
    <property type="match status" value="1"/>
</dbReference>